<dbReference type="AlphaFoldDB" id="A0AA38CVJ9"/>
<evidence type="ECO:0008006" key="5">
    <source>
        <dbReference type="Google" id="ProtNLM"/>
    </source>
</evidence>
<dbReference type="GO" id="GO:0005975">
    <property type="term" value="P:carbohydrate metabolic process"/>
    <property type="evidence" value="ECO:0007669"/>
    <property type="project" value="InterPro"/>
</dbReference>
<dbReference type="EMBL" id="BSUM01000001">
    <property type="protein sequence ID" value="GMA33414.1"/>
    <property type="molecule type" value="Genomic_DNA"/>
</dbReference>
<dbReference type="InterPro" id="IPR012341">
    <property type="entry name" value="6hp_glycosidase-like_sf"/>
</dbReference>
<comment type="caution">
    <text evidence="3">The sequence shown here is derived from an EMBL/GenBank/DDBJ whole genome shotgun (WGS) entry which is preliminary data.</text>
</comment>
<evidence type="ECO:0000256" key="2">
    <source>
        <dbReference type="ARBA" id="ARBA00023235"/>
    </source>
</evidence>
<dbReference type="PANTHER" id="PTHR15108">
    <property type="entry name" value="N-ACYLGLUCOSAMINE-2-EPIMERASE"/>
    <property type="match status" value="1"/>
</dbReference>
<reference evidence="3" key="1">
    <citation type="journal article" date="2014" name="Int. J. Syst. Evol. Microbiol.">
        <title>Complete genome sequence of Corynebacterium casei LMG S-19264T (=DSM 44701T), isolated from a smear-ripened cheese.</title>
        <authorList>
            <consortium name="US DOE Joint Genome Institute (JGI-PGF)"/>
            <person name="Walter F."/>
            <person name="Albersmeier A."/>
            <person name="Kalinowski J."/>
            <person name="Ruckert C."/>
        </authorList>
    </citation>
    <scope>NUCLEOTIDE SEQUENCE</scope>
    <source>
        <strain evidence="3">NBRC 112290</strain>
    </source>
</reference>
<dbReference type="SUPFAM" id="SSF48208">
    <property type="entry name" value="Six-hairpin glycosidases"/>
    <property type="match status" value="1"/>
</dbReference>
<keyword evidence="4" id="KW-1185">Reference proteome</keyword>
<keyword evidence="2" id="KW-0413">Isomerase</keyword>
<evidence type="ECO:0000313" key="3">
    <source>
        <dbReference type="EMBL" id="GMA33414.1"/>
    </source>
</evidence>
<dbReference type="GO" id="GO:0016853">
    <property type="term" value="F:isomerase activity"/>
    <property type="evidence" value="ECO:0007669"/>
    <property type="project" value="UniProtKB-KW"/>
</dbReference>
<protein>
    <recommendedName>
        <fullName evidence="5">AGE family epimerase/isomerase</fullName>
    </recommendedName>
</protein>
<dbReference type="Pfam" id="PF07221">
    <property type="entry name" value="GlcNAc_2-epim"/>
    <property type="match status" value="1"/>
</dbReference>
<dbReference type="Gene3D" id="1.50.10.10">
    <property type="match status" value="1"/>
</dbReference>
<gene>
    <name evidence="3" type="ORF">GCM10025875_34060</name>
</gene>
<name>A0AA38CVJ9_9MICO</name>
<accession>A0AA38CVJ9</accession>
<proteinExistence type="inferred from homology"/>
<evidence type="ECO:0000256" key="1">
    <source>
        <dbReference type="ARBA" id="ARBA00008558"/>
    </source>
</evidence>
<comment type="similarity">
    <text evidence="1">Belongs to the N-acylglucosamine 2-epimerase family.</text>
</comment>
<evidence type="ECO:0000313" key="4">
    <source>
        <dbReference type="Proteomes" id="UP001157161"/>
    </source>
</evidence>
<dbReference type="InterPro" id="IPR008928">
    <property type="entry name" value="6-hairpin_glycosidase_sf"/>
</dbReference>
<reference evidence="3" key="2">
    <citation type="submission" date="2023-02" db="EMBL/GenBank/DDBJ databases">
        <authorList>
            <person name="Sun Q."/>
            <person name="Mori K."/>
        </authorList>
    </citation>
    <scope>NUCLEOTIDE SEQUENCE</scope>
    <source>
        <strain evidence="3">NBRC 112290</strain>
    </source>
</reference>
<dbReference type="Proteomes" id="UP001157161">
    <property type="component" value="Unassembled WGS sequence"/>
</dbReference>
<sequence length="431" mass="46751">MVPVTADNAAITAAIAAPLTWLGTPAHARWLEQHTDDLIAFASGSAVEAGFGYLDGDGEVGGSGEAEEAQLWITCRMIHSYSLGVLLGRPGCAVLVDHGLEALRETFADTANGGWFAKVTPQGPTADVKEAYAHAFVLLATSSATLAGRPGAAELLAQAQEVHLTRFWNEAEGMAVESWDAAFTTCEDYRGVNANMHTVEAYLAVADATGEGAWRERALRILERVMGYAEEYSWRIPEHFSTAWEPLLDYNTDERAHPFRPFGATVGHWFEWARLALHARAAVLAHGGAEGEVAYLLDSAVALFEAGVREGWAVDGADGFVYTVDFSGEPVVRDRMHWVVTEALAAAAALWRATGEASYSTWYETWWDYAQLTMLDGSGSWVHQLDADNEPADSVWPGKPDIYHSIQASLIPRLPLYPALASALKAGLLDR</sequence>
<organism evidence="3 4">
    <name type="scientific">Litorihabitans aurantiacus</name>
    <dbReference type="NCBI Taxonomy" id="1930061"/>
    <lineage>
        <taxon>Bacteria</taxon>
        <taxon>Bacillati</taxon>
        <taxon>Actinomycetota</taxon>
        <taxon>Actinomycetes</taxon>
        <taxon>Micrococcales</taxon>
        <taxon>Beutenbergiaceae</taxon>
        <taxon>Litorihabitans</taxon>
    </lineage>
</organism>
<dbReference type="InterPro" id="IPR010819">
    <property type="entry name" value="AGE/CE"/>
</dbReference>